<feature type="domain" description="YscD-like Bon-like" evidence="2">
    <location>
        <begin position="199"/>
        <end position="245"/>
    </location>
</feature>
<dbReference type="Gene3D" id="2.60.200.20">
    <property type="match status" value="1"/>
</dbReference>
<evidence type="ECO:0000313" key="4">
    <source>
        <dbReference type="EMBL" id="AOX16640.1"/>
    </source>
</evidence>
<reference evidence="4 5" key="1">
    <citation type="journal article" date="2016" name="Microb. Cell Fact.">
        <title>Dissection of exopolysaccharide biosynthesis in Kozakia baliensis.</title>
        <authorList>
            <person name="Brandt J.U."/>
            <person name="Jakob F."/>
            <person name="Behr J."/>
            <person name="Geissler A.J."/>
            <person name="Vogel R.F."/>
        </authorList>
    </citation>
    <scope>NUCLEOTIDE SEQUENCE [LARGE SCALE GENOMIC DNA]</scope>
    <source>
        <strain evidence="4 5">DSM 14400</strain>
    </source>
</reference>
<dbReference type="Proteomes" id="UP000179145">
    <property type="component" value="Chromosome"/>
</dbReference>
<feature type="domain" description="YscD/Y4YQ C-terminal" evidence="3">
    <location>
        <begin position="262"/>
        <end position="313"/>
    </location>
</feature>
<dbReference type="Pfam" id="PF23893">
    <property type="entry name" value="Y4YQ_C"/>
    <property type="match status" value="1"/>
</dbReference>
<dbReference type="InterPro" id="IPR057770">
    <property type="entry name" value="YscD/Y4YQ_C"/>
</dbReference>
<protein>
    <submittedName>
        <fullName evidence="4">Uncharacterized protein</fullName>
    </submittedName>
</protein>
<dbReference type="Pfam" id="PF16697">
    <property type="entry name" value="Yop-YscD_cpl"/>
    <property type="match status" value="1"/>
</dbReference>
<proteinExistence type="predicted"/>
<gene>
    <name evidence="4" type="ORF">A0U89_05315</name>
</gene>
<name>A0A1D8USM2_9PROT</name>
<evidence type="ECO:0000259" key="2">
    <source>
        <dbReference type="Pfam" id="PF21934"/>
    </source>
</evidence>
<evidence type="ECO:0000259" key="3">
    <source>
        <dbReference type="Pfam" id="PF23893"/>
    </source>
</evidence>
<dbReference type="EMBL" id="CP014674">
    <property type="protein sequence ID" value="AOX16640.1"/>
    <property type="molecule type" value="Genomic_DNA"/>
</dbReference>
<keyword evidence="5" id="KW-1185">Reference proteome</keyword>
<accession>A0A1D8USM2</accession>
<organism evidence="4 5">
    <name type="scientific">Kozakia baliensis</name>
    <dbReference type="NCBI Taxonomy" id="153496"/>
    <lineage>
        <taxon>Bacteria</taxon>
        <taxon>Pseudomonadati</taxon>
        <taxon>Pseudomonadota</taxon>
        <taxon>Alphaproteobacteria</taxon>
        <taxon>Acetobacterales</taxon>
        <taxon>Acetobacteraceae</taxon>
        <taxon>Kozakia</taxon>
    </lineage>
</organism>
<dbReference type="AlphaFoldDB" id="A0A1D8USM2"/>
<dbReference type="STRING" id="153496.A0U89_05315"/>
<dbReference type="InterPro" id="IPR032030">
    <property type="entry name" value="YscD_cytoplasmic_dom"/>
</dbReference>
<dbReference type="InterPro" id="IPR008984">
    <property type="entry name" value="SMAD_FHA_dom_sf"/>
</dbReference>
<feature type="domain" description="YscD cytoplasmic" evidence="1">
    <location>
        <begin position="9"/>
        <end position="101"/>
    </location>
</feature>
<dbReference type="KEGG" id="kba:A0U89_05315"/>
<dbReference type="Pfam" id="PF21934">
    <property type="entry name" value="Yop-YscD_ppl_3rd"/>
    <property type="match status" value="1"/>
</dbReference>
<dbReference type="InterPro" id="IPR053946">
    <property type="entry name" value="YscD_ppl_3rd"/>
</dbReference>
<sequence length="315" mass="34308">MFMAHFSLRILSGIHAGAFSLVDKSPILVGSDASADISLLDDGVEPHHVRIEQVNPNRLSITALADGVELNDTILAREETREITLPAVMQLGVVSLSLEPDQIVSNLDEALEEQGQSGKNFPVLDYFKALNTTVLLVGIIGVFLIGILVDVLWRPSAITKPEHAQTSELSASVTKNVTKPDADVPLSDDKLGKIVVAALNQAHFSSLKVMVGTGVVTVEGIIPQEQMARFRNVEQWFDATYGARYVWLPNITQKSQTVPLNLPIQAVWDGDNPNIVMHGQRYRIGSELVTGMSLLDITKHGVIVSQGSQTVTIRY</sequence>
<evidence type="ECO:0000259" key="1">
    <source>
        <dbReference type="Pfam" id="PF16697"/>
    </source>
</evidence>
<dbReference type="SUPFAM" id="SSF49879">
    <property type="entry name" value="SMAD/FHA domain"/>
    <property type="match status" value="1"/>
</dbReference>
<evidence type="ECO:0000313" key="5">
    <source>
        <dbReference type="Proteomes" id="UP000179145"/>
    </source>
</evidence>